<accession>W4M1L4</accession>
<dbReference type="HOGENOM" id="CLU_3363966_0_0_7"/>
<comment type="caution">
    <text evidence="1">The sequence shown here is derived from an EMBL/GenBank/DDBJ whole genome shotgun (WGS) entry which is preliminary data.</text>
</comment>
<dbReference type="AlphaFoldDB" id="W4M1L4"/>
<dbReference type="Proteomes" id="UP000019140">
    <property type="component" value="Unassembled WGS sequence"/>
</dbReference>
<evidence type="ECO:0000313" key="1">
    <source>
        <dbReference type="EMBL" id="ETX03816.1"/>
    </source>
</evidence>
<organism evidence="1 2">
    <name type="scientific">Candidatus Entotheonella gemina</name>
    <dbReference type="NCBI Taxonomy" id="1429439"/>
    <lineage>
        <taxon>Bacteria</taxon>
        <taxon>Pseudomonadati</taxon>
        <taxon>Nitrospinota/Tectimicrobiota group</taxon>
        <taxon>Candidatus Tectimicrobiota</taxon>
        <taxon>Candidatus Entotheonellia</taxon>
        <taxon>Candidatus Entotheonellales</taxon>
        <taxon>Candidatus Entotheonellaceae</taxon>
        <taxon>Candidatus Entotheonella</taxon>
    </lineage>
</organism>
<dbReference type="EMBL" id="AZHX01001380">
    <property type="protein sequence ID" value="ETX03816.1"/>
    <property type="molecule type" value="Genomic_DNA"/>
</dbReference>
<proteinExistence type="predicted"/>
<reference evidence="1 2" key="1">
    <citation type="journal article" date="2014" name="Nature">
        <title>An environmental bacterial taxon with a large and distinct metabolic repertoire.</title>
        <authorList>
            <person name="Wilson M.C."/>
            <person name="Mori T."/>
            <person name="Ruckert C."/>
            <person name="Uria A.R."/>
            <person name="Helf M.J."/>
            <person name="Takada K."/>
            <person name="Gernert C."/>
            <person name="Steffens U.A."/>
            <person name="Heycke N."/>
            <person name="Schmitt S."/>
            <person name="Rinke C."/>
            <person name="Helfrich E.J."/>
            <person name="Brachmann A.O."/>
            <person name="Gurgui C."/>
            <person name="Wakimoto T."/>
            <person name="Kracht M."/>
            <person name="Crusemann M."/>
            <person name="Hentschel U."/>
            <person name="Abe I."/>
            <person name="Matsunaga S."/>
            <person name="Kalinowski J."/>
            <person name="Takeyama H."/>
            <person name="Piel J."/>
        </authorList>
    </citation>
    <scope>NUCLEOTIDE SEQUENCE [LARGE SCALE GENOMIC DNA]</scope>
    <source>
        <strain evidence="2">TSY2</strain>
    </source>
</reference>
<sequence length="35" mass="4173">MGEIVNVTVYVETEELIKAWDQGNHTHWNPELKKY</sequence>
<evidence type="ECO:0000313" key="2">
    <source>
        <dbReference type="Proteomes" id="UP000019140"/>
    </source>
</evidence>
<gene>
    <name evidence="1" type="ORF">ETSY2_32390</name>
</gene>
<keyword evidence="2" id="KW-1185">Reference proteome</keyword>
<protein>
    <submittedName>
        <fullName evidence="1">Uncharacterized protein</fullName>
    </submittedName>
</protein>
<name>W4M1L4_9BACT</name>